<reference evidence="7 8" key="1">
    <citation type="journal article" date="2016" name="Nat. Commun.">
        <title>Thousands of microbial genomes shed light on interconnected biogeochemical processes in an aquifer system.</title>
        <authorList>
            <person name="Anantharaman K."/>
            <person name="Brown C.T."/>
            <person name="Hug L.A."/>
            <person name="Sharon I."/>
            <person name="Castelle C.J."/>
            <person name="Probst A.J."/>
            <person name="Thomas B.C."/>
            <person name="Singh A."/>
            <person name="Wilkins M.J."/>
            <person name="Karaoz U."/>
            <person name="Brodie E.L."/>
            <person name="Williams K.H."/>
            <person name="Hubbard S.S."/>
            <person name="Banfield J.F."/>
        </authorList>
    </citation>
    <scope>NUCLEOTIDE SEQUENCE [LARGE SCALE GENOMIC DNA]</scope>
</reference>
<comment type="similarity">
    <text evidence="1">Belongs to the bacterial ribosomal protein bS1 family.</text>
</comment>
<gene>
    <name evidence="7" type="ORF">A2V47_07475</name>
</gene>
<keyword evidence="2" id="KW-0689">Ribosomal protein</keyword>
<comment type="caution">
    <text evidence="7">The sequence shown here is derived from an EMBL/GenBank/DDBJ whole genome shotgun (WGS) entry which is preliminary data.</text>
</comment>
<dbReference type="GO" id="GO:0022627">
    <property type="term" value="C:cytosolic small ribosomal subunit"/>
    <property type="evidence" value="ECO:0007669"/>
    <property type="project" value="TreeGrafter"/>
</dbReference>
<dbReference type="AlphaFoldDB" id="A0A1F5A9M6"/>
<dbReference type="FunFam" id="2.40.50.140:FF:000051">
    <property type="entry name" value="RNA-binding transcriptional accessory protein"/>
    <property type="match status" value="1"/>
</dbReference>
<evidence type="ECO:0000256" key="4">
    <source>
        <dbReference type="ARBA" id="ARBA00025604"/>
    </source>
</evidence>
<dbReference type="PROSITE" id="PS50126">
    <property type="entry name" value="S1"/>
    <property type="match status" value="7"/>
</dbReference>
<dbReference type="Gene3D" id="2.40.50.140">
    <property type="entry name" value="Nucleic acid-binding proteins"/>
    <property type="match status" value="7"/>
</dbReference>
<evidence type="ECO:0000256" key="2">
    <source>
        <dbReference type="ARBA" id="ARBA00022980"/>
    </source>
</evidence>
<dbReference type="PANTHER" id="PTHR10724:SF7">
    <property type="entry name" value="SMALL RIBOSOMAL SUBUNIT PROTEIN BS1C"/>
    <property type="match status" value="1"/>
</dbReference>
<feature type="domain" description="S1 motif" evidence="6">
    <location>
        <begin position="471"/>
        <end position="540"/>
    </location>
</feature>
<feature type="domain" description="S1 motif" evidence="6">
    <location>
        <begin position="126"/>
        <end position="193"/>
    </location>
</feature>
<comment type="function">
    <text evidence="4">Binds mRNA; thus facilitating recognition of the initiation point. It is needed to translate mRNA with a short Shine-Dalgarno (SD) purine-rich sequence.</text>
</comment>
<feature type="domain" description="S1 motif" evidence="6">
    <location>
        <begin position="214"/>
        <end position="282"/>
    </location>
</feature>
<dbReference type="InterPro" id="IPR012340">
    <property type="entry name" value="NA-bd_OB-fold"/>
</dbReference>
<dbReference type="PANTHER" id="PTHR10724">
    <property type="entry name" value="30S RIBOSOMAL PROTEIN S1"/>
    <property type="match status" value="1"/>
</dbReference>
<dbReference type="PRINTS" id="PR00681">
    <property type="entry name" value="RIBOSOMALS1"/>
</dbReference>
<evidence type="ECO:0000259" key="6">
    <source>
        <dbReference type="PROSITE" id="PS50126"/>
    </source>
</evidence>
<evidence type="ECO:0000256" key="3">
    <source>
        <dbReference type="ARBA" id="ARBA00023274"/>
    </source>
</evidence>
<dbReference type="STRING" id="1797291.A2V47_07475"/>
<dbReference type="InterPro" id="IPR035104">
    <property type="entry name" value="Ribosomal_protein_S1-like"/>
</dbReference>
<dbReference type="SUPFAM" id="SSF50249">
    <property type="entry name" value="Nucleic acid-binding proteins"/>
    <property type="match status" value="7"/>
</dbReference>
<feature type="domain" description="S1 motif" evidence="6">
    <location>
        <begin position="557"/>
        <end position="626"/>
    </location>
</feature>
<evidence type="ECO:0000313" key="8">
    <source>
        <dbReference type="Proteomes" id="UP000177701"/>
    </source>
</evidence>
<feature type="domain" description="S1 motif" evidence="6">
    <location>
        <begin position="299"/>
        <end position="368"/>
    </location>
</feature>
<dbReference type="CDD" id="cd04465">
    <property type="entry name" value="S1_RPS1_repeat_ec2_hs2"/>
    <property type="match status" value="1"/>
</dbReference>
<dbReference type="InterPro" id="IPR050437">
    <property type="entry name" value="Ribos_protein_bS1-like"/>
</dbReference>
<dbReference type="Pfam" id="PF00575">
    <property type="entry name" value="S1"/>
    <property type="match status" value="7"/>
</dbReference>
<dbReference type="EMBL" id="MEYH01000082">
    <property type="protein sequence ID" value="OGD14534.1"/>
    <property type="molecule type" value="Genomic_DNA"/>
</dbReference>
<dbReference type="SMART" id="SM00316">
    <property type="entry name" value="S1"/>
    <property type="match status" value="7"/>
</dbReference>
<dbReference type="GO" id="GO:0006412">
    <property type="term" value="P:translation"/>
    <property type="evidence" value="ECO:0007669"/>
    <property type="project" value="TreeGrafter"/>
</dbReference>
<accession>A0A1F5A9M6</accession>
<dbReference type="CDD" id="cd05688">
    <property type="entry name" value="S1_RPS1_repeat_ec3"/>
    <property type="match status" value="1"/>
</dbReference>
<feature type="domain" description="S1 motif" evidence="6">
    <location>
        <begin position="385"/>
        <end position="454"/>
    </location>
</feature>
<dbReference type="GO" id="GO:0003729">
    <property type="term" value="F:mRNA binding"/>
    <property type="evidence" value="ECO:0007669"/>
    <property type="project" value="TreeGrafter"/>
</dbReference>
<dbReference type="FunFam" id="2.40.50.140:FF:000103">
    <property type="entry name" value="protein RRP5 homolog"/>
    <property type="match status" value="3"/>
</dbReference>
<protein>
    <recommendedName>
        <fullName evidence="6">S1 motif domain-containing protein</fullName>
    </recommendedName>
</protein>
<dbReference type="InterPro" id="IPR003029">
    <property type="entry name" value="S1_domain"/>
</dbReference>
<sequence length="662" mass="76142">MELQKENEVEKTEHNSKEEMNEMINQSLENFKKIKRGDIIKGQIMKADEDGYLVDMQYKMEGHLPKIEKSLFSEKEETITHTLEIGDEVYLYVVNVDEKNGNVALSREQAKYFQLWEKLNEIYRKKEKINAEVIGKNSNGLIVNIGLKGFVPKSQIETKFIKDEDLDKYIGKKLDFFIIKLEKKENKVILSHRLIIEKERKVMHKKTLADLTVGQEKEGVITNIVKFGAFVDIGGVEGLLHISEITWRDMKDATILLKVGDKIKVKIIEYNKENKKISLSIKQFSPDPWENTIEKYSIGDEVEGKVIKIKDFGAFVEIEEGLNGLLHISEMAWAYIKNPSELVSEGEVLKLRILEIEPGKRKMSLGLKQLLANPWEDVKKKYPVGSVVEGKITQVTSYGANVELEAGVSGAIHLSEIDWEYVERPSAVLKKYMVLPLKVIKIDEDAHVIFLSRKQTLPNPWEDIDKFYKIDSVVKGKVIRVRDFGAFVKLDKGIEGFVPVSEIGWDRIRHPSEKLKKDQEYEFKVIKIDKEKSQLTLSQKRLLPDPWSEIKRKYTVGTLVEGKVVNLTDFGAFVNLEENIDGLVPLTEISHNKIDNPKSVLSVGEEVTALVIKLDSQRKKISLSIKRAEKEEQKRFMKEYNKKQSIDKILFKDLFGDLFTKK</sequence>
<organism evidence="7 8">
    <name type="scientific">Candidatus Sediminicultor quintus</name>
    <dbReference type="NCBI Taxonomy" id="1797291"/>
    <lineage>
        <taxon>Bacteria</taxon>
        <taxon>Pseudomonadati</taxon>
        <taxon>Atribacterota</taxon>
        <taxon>Candidatus Phoenicimicrobiia</taxon>
        <taxon>Candidatus Pheonicimicrobiales</taxon>
        <taxon>Candidatus Phoenicimicrobiaceae</taxon>
        <taxon>Candidatus Sediminicultor</taxon>
    </lineage>
</organism>
<evidence type="ECO:0000313" key="7">
    <source>
        <dbReference type="EMBL" id="OGD14534.1"/>
    </source>
</evidence>
<evidence type="ECO:0000256" key="5">
    <source>
        <dbReference type="SAM" id="MobiDB-lite"/>
    </source>
</evidence>
<dbReference type="Proteomes" id="UP000177701">
    <property type="component" value="Unassembled WGS sequence"/>
</dbReference>
<proteinExistence type="inferred from homology"/>
<keyword evidence="3" id="KW-0687">Ribonucleoprotein</keyword>
<name>A0A1F5A9M6_9BACT</name>
<dbReference type="GO" id="GO:0003735">
    <property type="term" value="F:structural constituent of ribosome"/>
    <property type="evidence" value="ECO:0007669"/>
    <property type="project" value="TreeGrafter"/>
</dbReference>
<feature type="domain" description="S1 motif" evidence="6">
    <location>
        <begin position="37"/>
        <end position="108"/>
    </location>
</feature>
<evidence type="ECO:0000256" key="1">
    <source>
        <dbReference type="ARBA" id="ARBA00006767"/>
    </source>
</evidence>
<feature type="region of interest" description="Disordered" evidence="5">
    <location>
        <begin position="1"/>
        <end position="20"/>
    </location>
</feature>